<evidence type="ECO:0000256" key="3">
    <source>
        <dbReference type="ARBA" id="ARBA00022519"/>
    </source>
</evidence>
<dbReference type="STRING" id="561720.SAMN06275492_11115"/>
<dbReference type="GO" id="GO:0005886">
    <property type="term" value="C:plasma membrane"/>
    <property type="evidence" value="ECO:0007669"/>
    <property type="project" value="UniProtKB-SubCell"/>
</dbReference>
<dbReference type="AlphaFoldDB" id="A0A1X7JE66"/>
<feature type="transmembrane region" description="Helical" evidence="7">
    <location>
        <begin position="6"/>
        <end position="35"/>
    </location>
</feature>
<gene>
    <name evidence="9" type="ORF">SAMN06275492_11115</name>
</gene>
<evidence type="ECO:0000256" key="2">
    <source>
        <dbReference type="ARBA" id="ARBA00022475"/>
    </source>
</evidence>
<dbReference type="OrthoDB" id="2266at2"/>
<reference evidence="10" key="1">
    <citation type="submission" date="2017-04" db="EMBL/GenBank/DDBJ databases">
        <authorList>
            <person name="Varghese N."/>
            <person name="Submissions S."/>
        </authorList>
    </citation>
    <scope>NUCLEOTIDE SEQUENCE [LARGE SCALE GENOMIC DNA]</scope>
    <source>
        <strain evidence="10">USBA 82</strain>
    </source>
</reference>
<keyword evidence="6 7" id="KW-0472">Membrane</keyword>
<dbReference type="PANTHER" id="PTHR33362:SF5">
    <property type="entry name" value="C4-DICARBOXYLATE TRAP TRANSPORTER LARGE PERMEASE PROTEIN DCTM"/>
    <property type="match status" value="1"/>
</dbReference>
<evidence type="ECO:0000256" key="6">
    <source>
        <dbReference type="ARBA" id="ARBA00023136"/>
    </source>
</evidence>
<comment type="subcellular location">
    <subcellularLocation>
        <location evidence="1">Cell inner membrane</location>
        <topology evidence="1">Multi-pass membrane protein</topology>
    </subcellularLocation>
</comment>
<dbReference type="InterPro" id="IPR004681">
    <property type="entry name" value="TRAP_DctM"/>
</dbReference>
<feature type="transmembrane region" description="Helical" evidence="7">
    <location>
        <begin position="309"/>
        <end position="330"/>
    </location>
</feature>
<accession>A0A1X7JE66</accession>
<feature type="transmembrane region" description="Helical" evidence="7">
    <location>
        <begin position="271"/>
        <end position="297"/>
    </location>
</feature>
<feature type="domain" description="TRAP C4-dicarboxylate transport system permease DctM subunit" evidence="8">
    <location>
        <begin position="9"/>
        <end position="416"/>
    </location>
</feature>
<dbReference type="GO" id="GO:0022857">
    <property type="term" value="F:transmembrane transporter activity"/>
    <property type="evidence" value="ECO:0007669"/>
    <property type="project" value="TreeGrafter"/>
</dbReference>
<feature type="transmembrane region" description="Helical" evidence="7">
    <location>
        <begin position="393"/>
        <end position="417"/>
    </location>
</feature>
<keyword evidence="3" id="KW-0997">Cell inner membrane</keyword>
<protein>
    <submittedName>
        <fullName evidence="9">C4-dicarboxylate transporter, DctM subunit</fullName>
    </submittedName>
</protein>
<feature type="transmembrane region" description="Helical" evidence="7">
    <location>
        <begin position="212"/>
        <end position="234"/>
    </location>
</feature>
<evidence type="ECO:0000256" key="4">
    <source>
        <dbReference type="ARBA" id="ARBA00022692"/>
    </source>
</evidence>
<dbReference type="NCBIfam" id="TIGR00786">
    <property type="entry name" value="dctM"/>
    <property type="match status" value="1"/>
</dbReference>
<name>A0A1X7JE66_9BACT</name>
<evidence type="ECO:0000313" key="9">
    <source>
        <dbReference type="EMBL" id="SMG25949.1"/>
    </source>
</evidence>
<evidence type="ECO:0000259" key="8">
    <source>
        <dbReference type="Pfam" id="PF06808"/>
    </source>
</evidence>
<evidence type="ECO:0000256" key="5">
    <source>
        <dbReference type="ARBA" id="ARBA00022989"/>
    </source>
</evidence>
<feature type="transmembrane region" description="Helical" evidence="7">
    <location>
        <begin position="90"/>
        <end position="123"/>
    </location>
</feature>
<dbReference type="EMBL" id="FXBB01000011">
    <property type="protein sequence ID" value="SMG25949.1"/>
    <property type="molecule type" value="Genomic_DNA"/>
</dbReference>
<feature type="transmembrane region" description="Helical" evidence="7">
    <location>
        <begin position="135"/>
        <end position="158"/>
    </location>
</feature>
<proteinExistence type="predicted"/>
<keyword evidence="5 7" id="KW-1133">Transmembrane helix</keyword>
<feature type="transmembrane region" description="Helical" evidence="7">
    <location>
        <begin position="47"/>
        <end position="70"/>
    </location>
</feature>
<sequence>MTSFLLVILLLLVVLFMGMPVAFSLGATSVLLTLVYDLPMKVLSQSIFTSLEGFVLLSIPLFVLMSQVLLDGRIGDDLFEVMNAWVRHLPGGLAIATIMACAFFAAITGSGAATAATIGMVAYPAMIERGYDKKFTLGLLAAGGTLGILIPPSIPLILYGAITEESVGKLFIAGIIPGLILTGIFVVYSVVKSKRGGFTPMPKVPWKERLSVTAKNIWGIILPLLVVGGIYSGAFTPTEAAAVGLVYSLFITMVIYRTIKIKDIPEICMKALGTSCMIAMVIAGAVLFGRVMTLLMIPQKLTELIIQNNFSPMMFIIAMNLLMVILGMVLETVSIVLLTMPLVTPILLALHIDPIWYAIILTVNMTMALITPPVGMNLYVIKGLRKDISMGEIISGVLPFMLLLVVMLIIVMAFPTLSTWLPSVMH</sequence>
<feature type="transmembrane region" description="Helical" evidence="7">
    <location>
        <begin position="170"/>
        <end position="191"/>
    </location>
</feature>
<dbReference type="PIRSF" id="PIRSF006066">
    <property type="entry name" value="HI0050"/>
    <property type="match status" value="1"/>
</dbReference>
<dbReference type="PANTHER" id="PTHR33362">
    <property type="entry name" value="SIALIC ACID TRAP TRANSPORTER PERMEASE PROTEIN SIAT-RELATED"/>
    <property type="match status" value="1"/>
</dbReference>
<feature type="transmembrane region" description="Helical" evidence="7">
    <location>
        <begin position="358"/>
        <end position="381"/>
    </location>
</feature>
<feature type="transmembrane region" description="Helical" evidence="7">
    <location>
        <begin position="240"/>
        <end position="259"/>
    </location>
</feature>
<keyword evidence="2" id="KW-1003">Cell membrane</keyword>
<dbReference type="Proteomes" id="UP000193355">
    <property type="component" value="Unassembled WGS sequence"/>
</dbReference>
<keyword evidence="4 7" id="KW-0812">Transmembrane</keyword>
<dbReference type="Pfam" id="PF06808">
    <property type="entry name" value="DctM"/>
    <property type="match status" value="1"/>
</dbReference>
<evidence type="ECO:0000256" key="1">
    <source>
        <dbReference type="ARBA" id="ARBA00004429"/>
    </source>
</evidence>
<dbReference type="InterPro" id="IPR010656">
    <property type="entry name" value="DctM"/>
</dbReference>
<keyword evidence="10" id="KW-1185">Reference proteome</keyword>
<feature type="transmembrane region" description="Helical" evidence="7">
    <location>
        <begin position="335"/>
        <end position="352"/>
    </location>
</feature>
<dbReference type="RefSeq" id="WP_085544364.1">
    <property type="nucleotide sequence ID" value="NZ_FXBB01000011.1"/>
</dbReference>
<evidence type="ECO:0000256" key="7">
    <source>
        <dbReference type="SAM" id="Phobius"/>
    </source>
</evidence>
<evidence type="ECO:0000313" key="10">
    <source>
        <dbReference type="Proteomes" id="UP000193355"/>
    </source>
</evidence>
<organism evidence="9 10">
    <name type="scientific">Dethiosulfovibrio salsuginis</name>
    <dbReference type="NCBI Taxonomy" id="561720"/>
    <lineage>
        <taxon>Bacteria</taxon>
        <taxon>Thermotogati</taxon>
        <taxon>Synergistota</taxon>
        <taxon>Synergistia</taxon>
        <taxon>Synergistales</taxon>
        <taxon>Dethiosulfovibrionaceae</taxon>
        <taxon>Dethiosulfovibrio</taxon>
    </lineage>
</organism>